<dbReference type="PRINTS" id="PR00032">
    <property type="entry name" value="HTHARAC"/>
</dbReference>
<name>A0A286G6C4_9BACT</name>
<evidence type="ECO:0000256" key="1">
    <source>
        <dbReference type="ARBA" id="ARBA00023015"/>
    </source>
</evidence>
<dbReference type="SUPFAM" id="SSF46689">
    <property type="entry name" value="Homeodomain-like"/>
    <property type="match status" value="1"/>
</dbReference>
<dbReference type="Pfam" id="PF12833">
    <property type="entry name" value="HTH_18"/>
    <property type="match status" value="1"/>
</dbReference>
<dbReference type="InterPro" id="IPR037923">
    <property type="entry name" value="HTH-like"/>
</dbReference>
<dbReference type="InterPro" id="IPR003313">
    <property type="entry name" value="AraC-bd"/>
</dbReference>
<evidence type="ECO:0000313" key="6">
    <source>
        <dbReference type="Proteomes" id="UP000219452"/>
    </source>
</evidence>
<dbReference type="RefSeq" id="WP_097127019.1">
    <property type="nucleotide sequence ID" value="NZ_OCNH01000002.1"/>
</dbReference>
<evidence type="ECO:0000259" key="4">
    <source>
        <dbReference type="PROSITE" id="PS01124"/>
    </source>
</evidence>
<dbReference type="PANTHER" id="PTHR43280:SF32">
    <property type="entry name" value="TRANSCRIPTIONAL REGULATORY PROTEIN"/>
    <property type="match status" value="1"/>
</dbReference>
<protein>
    <submittedName>
        <fullName evidence="5">AraC-type DNA-binding protein</fullName>
    </submittedName>
</protein>
<dbReference type="InterPro" id="IPR020449">
    <property type="entry name" value="Tscrpt_reg_AraC-type_HTH"/>
</dbReference>
<gene>
    <name evidence="5" type="ORF">SAMN06269250_3500</name>
</gene>
<keyword evidence="1" id="KW-0805">Transcription regulation</keyword>
<dbReference type="InterPro" id="IPR018060">
    <property type="entry name" value="HTH_AraC"/>
</dbReference>
<accession>A0A286G6C4</accession>
<dbReference type="SUPFAM" id="SSF51215">
    <property type="entry name" value="Regulatory protein AraC"/>
    <property type="match status" value="1"/>
</dbReference>
<keyword evidence="3" id="KW-0804">Transcription</keyword>
<proteinExistence type="predicted"/>
<organism evidence="5 6">
    <name type="scientific">Spirosoma fluviale</name>
    <dbReference type="NCBI Taxonomy" id="1597977"/>
    <lineage>
        <taxon>Bacteria</taxon>
        <taxon>Pseudomonadati</taxon>
        <taxon>Bacteroidota</taxon>
        <taxon>Cytophagia</taxon>
        <taxon>Cytophagales</taxon>
        <taxon>Cytophagaceae</taxon>
        <taxon>Spirosoma</taxon>
    </lineage>
</organism>
<dbReference type="InterPro" id="IPR009057">
    <property type="entry name" value="Homeodomain-like_sf"/>
</dbReference>
<dbReference type="Gene3D" id="1.10.10.60">
    <property type="entry name" value="Homeodomain-like"/>
    <property type="match status" value="1"/>
</dbReference>
<keyword evidence="2 5" id="KW-0238">DNA-binding</keyword>
<dbReference type="SMART" id="SM00342">
    <property type="entry name" value="HTH_ARAC"/>
    <property type="match status" value="1"/>
</dbReference>
<evidence type="ECO:0000313" key="5">
    <source>
        <dbReference type="EMBL" id="SOD90669.1"/>
    </source>
</evidence>
<dbReference type="GO" id="GO:0043565">
    <property type="term" value="F:sequence-specific DNA binding"/>
    <property type="evidence" value="ECO:0007669"/>
    <property type="project" value="InterPro"/>
</dbReference>
<dbReference type="GO" id="GO:0003700">
    <property type="term" value="F:DNA-binding transcription factor activity"/>
    <property type="evidence" value="ECO:0007669"/>
    <property type="project" value="InterPro"/>
</dbReference>
<sequence length="288" mass="33692">MKADIKQYPFKKSLTQEFEIVDLSELRRTSGPIISVPHRAEFYHIIWFQSGTPTHLVDFNPVAIKPDSILFLNKNVVHCFDPDASFSGKAILFTDRFYYQSDADFKYLRNSILFNDLFSISLVEASGSTQLLADLLTLLHIEYETVRDSFQAPILKNYLHNFLMLTERQRRKQNFTEIKPSPDLDYVLLFRDLLDEQFREQKQVGYYTRQLSVAEKRLNTATKHVLGKTAKELINDRVLLEAKRLLVNSFMSIKEIAYELGFDEPGNFIKYFRKYTSLTPTEFKENVL</sequence>
<dbReference type="Proteomes" id="UP000219452">
    <property type="component" value="Unassembled WGS sequence"/>
</dbReference>
<dbReference type="PROSITE" id="PS01124">
    <property type="entry name" value="HTH_ARAC_FAMILY_2"/>
    <property type="match status" value="1"/>
</dbReference>
<dbReference type="OrthoDB" id="9793451at2"/>
<feature type="domain" description="HTH araC/xylS-type" evidence="4">
    <location>
        <begin position="188"/>
        <end position="286"/>
    </location>
</feature>
<dbReference type="PANTHER" id="PTHR43280">
    <property type="entry name" value="ARAC-FAMILY TRANSCRIPTIONAL REGULATOR"/>
    <property type="match status" value="1"/>
</dbReference>
<evidence type="ECO:0000256" key="2">
    <source>
        <dbReference type="ARBA" id="ARBA00023125"/>
    </source>
</evidence>
<evidence type="ECO:0000256" key="3">
    <source>
        <dbReference type="ARBA" id="ARBA00023163"/>
    </source>
</evidence>
<dbReference type="Pfam" id="PF02311">
    <property type="entry name" value="AraC_binding"/>
    <property type="match status" value="1"/>
</dbReference>
<dbReference type="AlphaFoldDB" id="A0A286G6C4"/>
<keyword evidence="6" id="KW-1185">Reference proteome</keyword>
<dbReference type="EMBL" id="OCNH01000002">
    <property type="protein sequence ID" value="SOD90669.1"/>
    <property type="molecule type" value="Genomic_DNA"/>
</dbReference>
<reference evidence="6" key="1">
    <citation type="submission" date="2017-09" db="EMBL/GenBank/DDBJ databases">
        <authorList>
            <person name="Varghese N."/>
            <person name="Submissions S."/>
        </authorList>
    </citation>
    <scope>NUCLEOTIDE SEQUENCE [LARGE SCALE GENOMIC DNA]</scope>
    <source>
        <strain evidence="6">DSM 29961</strain>
    </source>
</reference>